<evidence type="ECO:0000256" key="4">
    <source>
        <dbReference type="ARBA" id="ARBA00023136"/>
    </source>
</evidence>
<comment type="caution">
    <text evidence="7">The sequence shown here is derived from an EMBL/GenBank/DDBJ whole genome shotgun (WGS) entry which is preliminary data.</text>
</comment>
<accession>A0ABR3ZAG2</accession>
<feature type="compositionally biased region" description="Low complexity" evidence="5">
    <location>
        <begin position="60"/>
        <end position="81"/>
    </location>
</feature>
<keyword evidence="4 6" id="KW-0472">Membrane</keyword>
<feature type="compositionally biased region" description="Pro residues" evidence="5">
    <location>
        <begin position="82"/>
        <end position="96"/>
    </location>
</feature>
<evidence type="ECO:0000313" key="8">
    <source>
        <dbReference type="Proteomes" id="UP001583186"/>
    </source>
</evidence>
<feature type="compositionally biased region" description="Polar residues" evidence="5">
    <location>
        <begin position="8"/>
        <end position="22"/>
    </location>
</feature>
<evidence type="ECO:0000256" key="2">
    <source>
        <dbReference type="ARBA" id="ARBA00022692"/>
    </source>
</evidence>
<keyword evidence="3 6" id="KW-1133">Transmembrane helix</keyword>
<name>A0ABR3ZAG2_9PEZI</name>
<sequence>MAIRKLAQSVSDATRFTSTTPHVWSAAAAASVRRATSPQAAFASSSSSSSVNNKNARFQSPASGSKSSSPAARSAQASRRGPAPPGAGGPRPPPGRGPAAAPIAGETPEQKVARLRAAHQAAKNAQVSSIDRMISGTRRVFDNAHRFTIIGLIGFTAIAGLLTAYTTVDMLRFNSRRKKEFMAAQQQMEADSLAAARLAFMRGDATPEQVLMVEAANAQAVRDGLLTTDGKTSGGASASGGEEAIFKVPSLLGAPAPIKESTEKAEAAAASEKKSGGVRSWFSSTLSREEEGEAAGSSQRRLGYESLCEEDDATGVRESDVVRALEQKQKAAAAAYQAISDRAQQALEKEKTNQREGGPLDRLGLDEKNNGTAATPAAPAPKKSWW</sequence>
<feature type="transmembrane region" description="Helical" evidence="6">
    <location>
        <begin position="147"/>
        <end position="168"/>
    </location>
</feature>
<evidence type="ECO:0000256" key="1">
    <source>
        <dbReference type="ARBA" id="ARBA00004167"/>
    </source>
</evidence>
<keyword evidence="8" id="KW-1185">Reference proteome</keyword>
<dbReference type="Proteomes" id="UP001583186">
    <property type="component" value="Unassembled WGS sequence"/>
</dbReference>
<proteinExistence type="predicted"/>
<dbReference type="EMBL" id="JAWCUI010000018">
    <property type="protein sequence ID" value="KAL1897636.1"/>
    <property type="molecule type" value="Genomic_DNA"/>
</dbReference>
<feature type="region of interest" description="Disordered" evidence="5">
    <location>
        <begin position="344"/>
        <end position="386"/>
    </location>
</feature>
<keyword evidence="2 6" id="KW-0812">Transmembrane</keyword>
<gene>
    <name evidence="7" type="ORF">Sste5346_003942</name>
</gene>
<feature type="compositionally biased region" description="Basic and acidic residues" evidence="5">
    <location>
        <begin position="266"/>
        <end position="275"/>
    </location>
</feature>
<protein>
    <recommendedName>
        <fullName evidence="9">Cytochrome oxidase c assembly-domain-containing protein</fullName>
    </recommendedName>
</protein>
<feature type="region of interest" description="Disordered" evidence="5">
    <location>
        <begin position="266"/>
        <end position="303"/>
    </location>
</feature>
<reference evidence="7 8" key="1">
    <citation type="journal article" date="2024" name="IMA Fungus">
        <title>IMA Genome - F19 : A genome assembly and annotation guide to empower mycologists, including annotated draft genome sequences of Ceratocystis pirilliformis, Diaporthe australafricana, Fusarium ophioides, Paecilomyces lecythidis, and Sporothrix stenoceras.</title>
        <authorList>
            <person name="Aylward J."/>
            <person name="Wilson A.M."/>
            <person name="Visagie C.M."/>
            <person name="Spraker J."/>
            <person name="Barnes I."/>
            <person name="Buitendag C."/>
            <person name="Ceriani C."/>
            <person name="Del Mar Angel L."/>
            <person name="du Plessis D."/>
            <person name="Fuchs T."/>
            <person name="Gasser K."/>
            <person name="Kramer D."/>
            <person name="Li W."/>
            <person name="Munsamy K."/>
            <person name="Piso A."/>
            <person name="Price J.L."/>
            <person name="Sonnekus B."/>
            <person name="Thomas C."/>
            <person name="van der Nest A."/>
            <person name="van Dijk A."/>
            <person name="van Heerden A."/>
            <person name="van Vuuren N."/>
            <person name="Yilmaz N."/>
            <person name="Duong T.A."/>
            <person name="van der Merwe N.A."/>
            <person name="Wingfield M.J."/>
            <person name="Wingfield B.D."/>
        </authorList>
    </citation>
    <scope>NUCLEOTIDE SEQUENCE [LARGE SCALE GENOMIC DNA]</scope>
    <source>
        <strain evidence="7 8">CMW 5346</strain>
    </source>
</reference>
<evidence type="ECO:0000313" key="7">
    <source>
        <dbReference type="EMBL" id="KAL1897636.1"/>
    </source>
</evidence>
<feature type="region of interest" description="Disordered" evidence="5">
    <location>
        <begin position="1"/>
        <end position="103"/>
    </location>
</feature>
<evidence type="ECO:0000256" key="5">
    <source>
        <dbReference type="SAM" id="MobiDB-lite"/>
    </source>
</evidence>
<comment type="subcellular location">
    <subcellularLocation>
        <location evidence="1">Membrane</location>
        <topology evidence="1">Single-pass membrane protein</topology>
    </subcellularLocation>
</comment>
<feature type="compositionally biased region" description="Low complexity" evidence="5">
    <location>
        <begin position="372"/>
        <end position="386"/>
    </location>
</feature>
<evidence type="ECO:0000256" key="3">
    <source>
        <dbReference type="ARBA" id="ARBA00022989"/>
    </source>
</evidence>
<evidence type="ECO:0008006" key="9">
    <source>
        <dbReference type="Google" id="ProtNLM"/>
    </source>
</evidence>
<feature type="compositionally biased region" description="Low complexity" evidence="5">
    <location>
        <begin position="25"/>
        <end position="35"/>
    </location>
</feature>
<dbReference type="Pfam" id="PF14880">
    <property type="entry name" value="COX14"/>
    <property type="match status" value="1"/>
</dbReference>
<evidence type="ECO:0000256" key="6">
    <source>
        <dbReference type="SAM" id="Phobius"/>
    </source>
</evidence>
<dbReference type="InterPro" id="IPR029208">
    <property type="entry name" value="COX14"/>
</dbReference>
<organism evidence="7 8">
    <name type="scientific">Sporothrix stenoceras</name>
    <dbReference type="NCBI Taxonomy" id="5173"/>
    <lineage>
        <taxon>Eukaryota</taxon>
        <taxon>Fungi</taxon>
        <taxon>Dikarya</taxon>
        <taxon>Ascomycota</taxon>
        <taxon>Pezizomycotina</taxon>
        <taxon>Sordariomycetes</taxon>
        <taxon>Sordariomycetidae</taxon>
        <taxon>Ophiostomatales</taxon>
        <taxon>Ophiostomataceae</taxon>
        <taxon>Sporothrix</taxon>
    </lineage>
</organism>